<sequence>MIEERSWCAAVNIPDSGVLFIGGIGSNELPLLSTELLTWQSGKGGGGGGKKWQWLPYAPMNNQHSGHPLAVYFQGRVYVVGYGEYVDTMEMLDVEAAGQWTSLNFFRQRLRVKSMARVGNELFVHC</sequence>
<dbReference type="InterPro" id="IPR015915">
    <property type="entry name" value="Kelch-typ_b-propeller"/>
</dbReference>
<reference evidence="3" key="1">
    <citation type="submission" date="2017-02" db="UniProtKB">
        <authorList>
            <consortium name="WormBaseParasite"/>
        </authorList>
    </citation>
    <scope>IDENTIFICATION</scope>
</reference>
<proteinExistence type="predicted"/>
<dbReference type="Gene3D" id="2.120.10.80">
    <property type="entry name" value="Kelch-type beta propeller"/>
    <property type="match status" value="1"/>
</dbReference>
<accession>A0A0R3SX20</accession>
<dbReference type="SUPFAM" id="SSF117281">
    <property type="entry name" value="Kelch motif"/>
    <property type="match status" value="1"/>
</dbReference>
<gene>
    <name evidence="1" type="ORF">HDID_LOCUS10261</name>
</gene>
<evidence type="ECO:0000313" key="3">
    <source>
        <dbReference type="WBParaSite" id="HDID_0001026301-mRNA-1"/>
    </source>
</evidence>
<dbReference type="EMBL" id="UYSG01011593">
    <property type="protein sequence ID" value="VDL62986.1"/>
    <property type="molecule type" value="Genomic_DNA"/>
</dbReference>
<dbReference type="Proteomes" id="UP000274504">
    <property type="component" value="Unassembled WGS sequence"/>
</dbReference>
<evidence type="ECO:0000313" key="2">
    <source>
        <dbReference type="Proteomes" id="UP000274504"/>
    </source>
</evidence>
<dbReference type="OrthoDB" id="6282652at2759"/>
<evidence type="ECO:0000313" key="1">
    <source>
        <dbReference type="EMBL" id="VDL62986.1"/>
    </source>
</evidence>
<dbReference type="WBParaSite" id="HDID_0001026301-mRNA-1">
    <property type="protein sequence ID" value="HDID_0001026301-mRNA-1"/>
    <property type="gene ID" value="HDID_0001026301"/>
</dbReference>
<organism evidence="3">
    <name type="scientific">Hymenolepis diminuta</name>
    <name type="common">Rat tapeworm</name>
    <dbReference type="NCBI Taxonomy" id="6216"/>
    <lineage>
        <taxon>Eukaryota</taxon>
        <taxon>Metazoa</taxon>
        <taxon>Spiralia</taxon>
        <taxon>Lophotrochozoa</taxon>
        <taxon>Platyhelminthes</taxon>
        <taxon>Cestoda</taxon>
        <taxon>Eucestoda</taxon>
        <taxon>Cyclophyllidea</taxon>
        <taxon>Hymenolepididae</taxon>
        <taxon>Hymenolepis</taxon>
    </lineage>
</organism>
<reference evidence="1 2" key="2">
    <citation type="submission" date="2018-11" db="EMBL/GenBank/DDBJ databases">
        <authorList>
            <consortium name="Pathogen Informatics"/>
        </authorList>
    </citation>
    <scope>NUCLEOTIDE SEQUENCE [LARGE SCALE GENOMIC DNA]</scope>
</reference>
<name>A0A0R3SX20_HYMDI</name>
<protein>
    <submittedName>
        <fullName evidence="3">Kelch repeat protein</fullName>
    </submittedName>
</protein>
<dbReference type="AlphaFoldDB" id="A0A0R3SX20"/>